<feature type="transmembrane region" description="Helical" evidence="1">
    <location>
        <begin position="345"/>
        <end position="364"/>
    </location>
</feature>
<evidence type="ECO:0000313" key="3">
    <source>
        <dbReference type="EMBL" id="TGL38782.1"/>
    </source>
</evidence>
<evidence type="ECO:0000313" key="5">
    <source>
        <dbReference type="Proteomes" id="UP000297946"/>
    </source>
</evidence>
<dbReference type="Proteomes" id="UP000297946">
    <property type="component" value="Unassembled WGS sequence"/>
</dbReference>
<evidence type="ECO:0000256" key="1">
    <source>
        <dbReference type="SAM" id="Phobius"/>
    </source>
</evidence>
<organism evidence="2 5">
    <name type="scientific">Leptospira langatensis</name>
    <dbReference type="NCBI Taxonomy" id="2484983"/>
    <lineage>
        <taxon>Bacteria</taxon>
        <taxon>Pseudomonadati</taxon>
        <taxon>Spirochaetota</taxon>
        <taxon>Spirochaetia</taxon>
        <taxon>Leptospirales</taxon>
        <taxon>Leptospiraceae</taxon>
        <taxon>Leptospira</taxon>
    </lineage>
</organism>
<comment type="caution">
    <text evidence="2">The sequence shown here is derived from an EMBL/GenBank/DDBJ whole genome shotgun (WGS) entry which is preliminary data.</text>
</comment>
<gene>
    <name evidence="2" type="ORF">EHO57_02305</name>
    <name evidence="3" type="ORF">EHQ53_18065</name>
</gene>
<dbReference type="EMBL" id="RQER01000001">
    <property type="protein sequence ID" value="TGK05651.1"/>
    <property type="molecule type" value="Genomic_DNA"/>
</dbReference>
<keyword evidence="1" id="KW-0812">Transmembrane</keyword>
<proteinExistence type="predicted"/>
<reference evidence="3" key="1">
    <citation type="submission" date="2018-10" db="EMBL/GenBank/DDBJ databases">
        <authorList>
            <person name="Vincent A.T."/>
            <person name="Schiettekatte O."/>
            <person name="Bourhy P."/>
            <person name="Veyrier F.J."/>
            <person name="Picardeau M."/>
        </authorList>
    </citation>
    <scope>NUCLEOTIDE SEQUENCE</scope>
    <source>
        <strain evidence="3">201702690</strain>
    </source>
</reference>
<feature type="transmembrane region" description="Helical" evidence="1">
    <location>
        <begin position="121"/>
        <end position="140"/>
    </location>
</feature>
<feature type="transmembrane region" description="Helical" evidence="1">
    <location>
        <begin position="96"/>
        <end position="115"/>
    </location>
</feature>
<accession>A0A5F1ZRX1</accession>
<feature type="transmembrane region" description="Helical" evidence="1">
    <location>
        <begin position="152"/>
        <end position="178"/>
    </location>
</feature>
<evidence type="ECO:0000313" key="4">
    <source>
        <dbReference type="Proteomes" id="UP000297273"/>
    </source>
</evidence>
<dbReference type="AlphaFoldDB" id="A0A5F1ZRX1"/>
<feature type="transmembrane region" description="Helical" evidence="1">
    <location>
        <begin position="319"/>
        <end position="339"/>
    </location>
</feature>
<keyword evidence="1" id="KW-0472">Membrane</keyword>
<evidence type="ECO:0000313" key="2">
    <source>
        <dbReference type="EMBL" id="TGK05651.1"/>
    </source>
</evidence>
<dbReference type="Proteomes" id="UP000297273">
    <property type="component" value="Unassembled WGS sequence"/>
</dbReference>
<dbReference type="NCBIfam" id="NF047440">
    <property type="entry name" value="LA3751_2_3_fam"/>
    <property type="match status" value="1"/>
</dbReference>
<feature type="transmembrane region" description="Helical" evidence="1">
    <location>
        <begin position="237"/>
        <end position="260"/>
    </location>
</feature>
<feature type="transmembrane region" description="Helical" evidence="1">
    <location>
        <begin position="280"/>
        <end position="307"/>
    </location>
</feature>
<dbReference type="InterPro" id="IPR059217">
    <property type="entry name" value="LA3751_2-like"/>
</dbReference>
<feature type="transmembrane region" description="Helical" evidence="1">
    <location>
        <begin position="198"/>
        <end position="225"/>
    </location>
</feature>
<name>A0A5F1ZRX1_9LEPT</name>
<dbReference type="OrthoDB" id="313223at2"/>
<keyword evidence="1" id="KW-1133">Transmembrane helix</keyword>
<protein>
    <recommendedName>
        <fullName evidence="6">Glycosyltransferase RgtA/B/C/D-like domain-containing protein</fullName>
    </recommendedName>
</protein>
<feature type="transmembrane region" description="Helical" evidence="1">
    <location>
        <begin position="376"/>
        <end position="394"/>
    </location>
</feature>
<evidence type="ECO:0008006" key="6">
    <source>
        <dbReference type="Google" id="ProtNLM"/>
    </source>
</evidence>
<reference evidence="2 5" key="2">
    <citation type="journal article" date="2019" name="PLoS Negl. Trop. Dis.">
        <title>Revisiting the worldwide diversity of Leptospira species in the environment.</title>
        <authorList>
            <person name="Vincent A.T."/>
            <person name="Schiettekatte O."/>
            <person name="Bourhy P."/>
            <person name="Veyrier F.J."/>
            <person name="Picardeau M."/>
        </authorList>
    </citation>
    <scope>NUCLEOTIDE SEQUENCE [LARGE SCALE GENOMIC DNA]</scope>
    <source>
        <strain evidence="3">201702690</strain>
        <strain evidence="2 5">SSW18</strain>
    </source>
</reference>
<dbReference type="EMBL" id="RQGC01000013">
    <property type="protein sequence ID" value="TGL38782.1"/>
    <property type="molecule type" value="Genomic_DNA"/>
</dbReference>
<feature type="transmembrane region" description="Helical" evidence="1">
    <location>
        <begin position="16"/>
        <end position="33"/>
    </location>
</feature>
<sequence length="508" mass="57116">MLSNLLARSLSFSNRSYGFVLIGAIFLSGFLSWQYQTGFRVGDGAVKQQQLADLVHNGFPDFSCRYSGAKFDPDFQFLPLDLKKGSTMTHVYNGKCYYVFPFYYTAIQYPFALLFGRFGSYLLSLLFGILTLYSLYRISLLLKLSEKARSSFLAVLLLGSAFSLFATDLSETVIAIYAVTEGIYFLLKEEDSPSFKNYLFAGLLFGFAAFFRQEVILLAAGISLVQFFRIYQKRTSVAFPFSFGLLLFVQAGINIAVVGHPLGSRGHLQSSSNYDLVAQLIYLSQLVFWGKGSLGLLGAYPALLFAIRFRPRTINSLSQILLGILVFILLSGLLTSTRFWQGVLFGPRFLMTVLPFILVYLLSVLDQNWESLSKPAKGAAILLLVYSIAGGLIFDRLYHKFTRSVVVEQAELSKFSSETVVYRKGSVFLPSDSFSTPRAVFEINGPEQFDPLLEKLYETGTHKLTIIGFKDAYPREKLVPSSEKFEIVNRDFKQSPSINMETIEIRKK</sequence>
<keyword evidence="4" id="KW-1185">Reference proteome</keyword>